<name>A0A0F8HQ88_METMZ</name>
<dbReference type="EMBL" id="JJPL01000076">
    <property type="protein sequence ID" value="KKG64648.1"/>
    <property type="molecule type" value="Genomic_DNA"/>
</dbReference>
<dbReference type="AlphaFoldDB" id="A0A0F8HQ88"/>
<organism evidence="5">
    <name type="scientific">Methanosarcina mazei</name>
    <name type="common">Methanosarcina frisia</name>
    <dbReference type="NCBI Taxonomy" id="2209"/>
    <lineage>
        <taxon>Archaea</taxon>
        <taxon>Methanobacteriati</taxon>
        <taxon>Methanobacteriota</taxon>
        <taxon>Stenosarchaea group</taxon>
        <taxon>Methanomicrobia</taxon>
        <taxon>Methanosarcinales</taxon>
        <taxon>Methanosarcinaceae</taxon>
        <taxon>Methanosarcina</taxon>
    </lineage>
</organism>
<dbReference type="PATRIC" id="fig|2209.61.peg.222"/>
<evidence type="ECO:0000313" key="2">
    <source>
        <dbReference type="EMBL" id="KKG27673.1"/>
    </source>
</evidence>
<dbReference type="EMBL" id="JJPA01000223">
    <property type="protein sequence ID" value="KKG27673.1"/>
    <property type="molecule type" value="Genomic_DNA"/>
</dbReference>
<dbReference type="EMBL" id="JJPM01000033">
    <property type="protein sequence ID" value="KKG79922.1"/>
    <property type="molecule type" value="Genomic_DNA"/>
</dbReference>
<evidence type="ECO:0000256" key="1">
    <source>
        <dbReference type="SAM" id="MobiDB-lite"/>
    </source>
</evidence>
<dbReference type="Proteomes" id="UP000034424">
    <property type="component" value="Unassembled WGS sequence"/>
</dbReference>
<accession>A0A0F8HQ88</accession>
<evidence type="ECO:0000313" key="8">
    <source>
        <dbReference type="Proteomes" id="UP000034424"/>
    </source>
</evidence>
<sequence>MQKLMKTAGYALAIIGSAYVVKQVLKCEKCRSWYGWHKIKVEDEGPDSSTGSHTIKVEEEEGERKGSRYGSNPIRY</sequence>
<evidence type="ECO:0000313" key="7">
    <source>
        <dbReference type="Proteomes" id="UP000034399"/>
    </source>
</evidence>
<evidence type="ECO:0000313" key="5">
    <source>
        <dbReference type="EMBL" id="KKG79922.1"/>
    </source>
</evidence>
<dbReference type="Proteomes" id="UP000034399">
    <property type="component" value="Unassembled WGS sequence"/>
</dbReference>
<evidence type="ECO:0000313" key="4">
    <source>
        <dbReference type="EMBL" id="KKG64648.1"/>
    </source>
</evidence>
<proteinExistence type="predicted"/>
<dbReference type="Proteomes" id="UP000034298">
    <property type="component" value="Unassembled WGS sequence"/>
</dbReference>
<evidence type="ECO:0000313" key="6">
    <source>
        <dbReference type="Proteomes" id="UP000034298"/>
    </source>
</evidence>
<feature type="region of interest" description="Disordered" evidence="1">
    <location>
        <begin position="41"/>
        <end position="76"/>
    </location>
</feature>
<comment type="caution">
    <text evidence="5">The sequence shown here is derived from an EMBL/GenBank/DDBJ whole genome shotgun (WGS) entry which is preliminary data.</text>
</comment>
<gene>
    <name evidence="3" type="ORF">DU30_19440</name>
    <name evidence="5" type="ORF">DU43_19890</name>
    <name evidence="2" type="ORF">DU52_01035</name>
    <name evidence="4" type="ORF">DU67_19765</name>
</gene>
<protein>
    <submittedName>
        <fullName evidence="5">Uncharacterized protein</fullName>
    </submittedName>
</protein>
<dbReference type="RefSeq" id="WP_048044514.1">
    <property type="nucleotide sequence ID" value="NZ_CP029709.1"/>
</dbReference>
<reference evidence="6 7" key="1">
    <citation type="journal article" date="2015" name="ISME J.">
        <title>Genomic and phenotypic differentiation among Methanosarcina mazei populations from Columbia River sediment.</title>
        <authorList>
            <person name="Youngblut N.D."/>
            <person name="Wirth J.S."/>
            <person name="Henriksen J.R."/>
            <person name="Smith M."/>
            <person name="Simon H."/>
            <person name="Metcalf W.W."/>
            <person name="Whitaker R.J."/>
        </authorList>
    </citation>
    <scope>NUCLEOTIDE SEQUENCE [LARGE SCALE GENOMIC DNA]</scope>
    <source>
        <strain evidence="2 7">3.F.A.1A.1</strain>
        <strain evidence="3 6">3.F.A.1B.1</strain>
        <strain evidence="4 8">3.F.T.2.1</strain>
        <strain evidence="5">3.H.A.1A.1</strain>
    </source>
</reference>
<evidence type="ECO:0000313" key="3">
    <source>
        <dbReference type="EMBL" id="KKG30774.1"/>
    </source>
</evidence>
<dbReference type="EMBL" id="JJPC01000151">
    <property type="protein sequence ID" value="KKG30774.1"/>
    <property type="molecule type" value="Genomic_DNA"/>
</dbReference>